<sequence>MGVTGSGAVRGDPVGWECEAVVRVPVHGVLRSEKSPWRDPVA</sequence>
<evidence type="ECO:0000313" key="2">
    <source>
        <dbReference type="Proteomes" id="UP000217103"/>
    </source>
</evidence>
<dbReference type="STRING" id="35622.SAMN04489764_4681"/>
<dbReference type="EMBL" id="FNKK01000002">
    <property type="protein sequence ID" value="SDR27436.1"/>
    <property type="molecule type" value="Genomic_DNA"/>
</dbReference>
<dbReference type="Proteomes" id="UP000217103">
    <property type="component" value="Unassembled WGS sequence"/>
</dbReference>
<protein>
    <submittedName>
        <fullName evidence="1">Uncharacterized protein</fullName>
    </submittedName>
</protein>
<proteinExistence type="predicted"/>
<name>A0A1H1HQV3_9ACTN</name>
<accession>A0A1H1HQV3</accession>
<dbReference type="AlphaFoldDB" id="A0A1H1HQV3"/>
<reference evidence="1 2" key="1">
    <citation type="submission" date="2016-10" db="EMBL/GenBank/DDBJ databases">
        <authorList>
            <person name="de Groot N.N."/>
        </authorList>
    </citation>
    <scope>NUCLEOTIDE SEQUENCE [LARGE SCALE GENOMIC DNA]</scope>
    <source>
        <strain evidence="1 2">DSM 43794</strain>
    </source>
</reference>
<gene>
    <name evidence="1" type="ORF">SAMN04489764_4681</name>
</gene>
<evidence type="ECO:0000313" key="1">
    <source>
        <dbReference type="EMBL" id="SDR27436.1"/>
    </source>
</evidence>
<organism evidence="1 2">
    <name type="scientific">Thermostaphylospora chromogena</name>
    <dbReference type="NCBI Taxonomy" id="35622"/>
    <lineage>
        <taxon>Bacteria</taxon>
        <taxon>Bacillati</taxon>
        <taxon>Actinomycetota</taxon>
        <taxon>Actinomycetes</taxon>
        <taxon>Streptosporangiales</taxon>
        <taxon>Thermomonosporaceae</taxon>
        <taxon>Thermostaphylospora</taxon>
    </lineage>
</organism>
<keyword evidence="2" id="KW-1185">Reference proteome</keyword>